<dbReference type="AlphaFoldDB" id="A0AAP8TUM7"/>
<name>A0AAP8TUM7_SERMA</name>
<proteinExistence type="predicted"/>
<organism evidence="2">
    <name type="scientific">Serratia marcescens</name>
    <dbReference type="NCBI Taxonomy" id="615"/>
    <lineage>
        <taxon>Bacteria</taxon>
        <taxon>Pseudomonadati</taxon>
        <taxon>Pseudomonadota</taxon>
        <taxon>Gammaproteobacteria</taxon>
        <taxon>Enterobacterales</taxon>
        <taxon>Yersiniaceae</taxon>
        <taxon>Serratia</taxon>
    </lineage>
</organism>
<gene>
    <name evidence="2" type="ORF">C3R40_23750</name>
</gene>
<accession>A0AAP8TUM7</accession>
<reference evidence="2" key="1">
    <citation type="submission" date="2018-01" db="EMBL/GenBank/DDBJ databases">
        <title>The opportunistic pathogen Serratia marcescens is an overlooked threat to honeybees.</title>
        <authorList>
            <person name="Raymann K."/>
            <person name="Shaffer Z."/>
            <person name="Coon K."/>
            <person name="Salisbury S."/>
            <person name="Moran N.A."/>
        </authorList>
    </citation>
    <scope>NUCLEOTIDE SEQUENCE [LARGE SCALE GENOMIC DNA]</scope>
    <source>
        <strain evidence="2">KZ19</strain>
    </source>
</reference>
<evidence type="ECO:0000256" key="1">
    <source>
        <dbReference type="SAM" id="MobiDB-lite"/>
    </source>
</evidence>
<dbReference type="EMBL" id="PQGI01000015">
    <property type="protein sequence ID" value="POP14678.1"/>
    <property type="molecule type" value="Genomic_DNA"/>
</dbReference>
<evidence type="ECO:0000313" key="2">
    <source>
        <dbReference type="EMBL" id="POP14678.1"/>
    </source>
</evidence>
<sequence length="104" mass="11666">MTDIGGDCAPVRPLTKEGKTWFFLLCGHQSKINKLIFLVFLSAALCKPGNGMRFVINLTLGAIAPPFDSGLRVPLRRFAARDALPRRHHHHDQRRQAIDHQQVG</sequence>
<comment type="caution">
    <text evidence="2">The sequence shown here is derived from an EMBL/GenBank/DDBJ whole genome shotgun (WGS) entry which is preliminary data.</text>
</comment>
<protein>
    <submittedName>
        <fullName evidence="2">Uncharacterized protein</fullName>
    </submittedName>
</protein>
<feature type="region of interest" description="Disordered" evidence="1">
    <location>
        <begin position="84"/>
        <end position="104"/>
    </location>
</feature>